<name>A0A1F5C6X2_9BACT</name>
<dbReference type="Proteomes" id="UP000177947">
    <property type="component" value="Unassembled WGS sequence"/>
</dbReference>
<dbReference type="InterPro" id="IPR029058">
    <property type="entry name" value="AB_hydrolase_fold"/>
</dbReference>
<comment type="caution">
    <text evidence="2">The sequence shown here is derived from an EMBL/GenBank/DDBJ whole genome shotgun (WGS) entry which is preliminary data.</text>
</comment>
<dbReference type="AlphaFoldDB" id="A0A1F5C6X2"/>
<dbReference type="SUPFAM" id="SSF53474">
    <property type="entry name" value="alpha/beta-Hydrolases"/>
    <property type="match status" value="1"/>
</dbReference>
<reference evidence="2 3" key="1">
    <citation type="journal article" date="2016" name="Nat. Commun.">
        <title>Thousands of microbial genomes shed light on interconnected biogeochemical processes in an aquifer system.</title>
        <authorList>
            <person name="Anantharaman K."/>
            <person name="Brown C.T."/>
            <person name="Hug L.A."/>
            <person name="Sharon I."/>
            <person name="Castelle C.J."/>
            <person name="Probst A.J."/>
            <person name="Thomas B.C."/>
            <person name="Singh A."/>
            <person name="Wilkins M.J."/>
            <person name="Karaoz U."/>
            <person name="Brodie E.L."/>
            <person name="Williams K.H."/>
            <person name="Hubbard S.S."/>
            <person name="Banfield J.F."/>
        </authorList>
    </citation>
    <scope>NUCLEOTIDE SEQUENCE [LARGE SCALE GENOMIC DNA]</scope>
</reference>
<protein>
    <recommendedName>
        <fullName evidence="1">Serine aminopeptidase S33 domain-containing protein</fullName>
    </recommendedName>
</protein>
<evidence type="ECO:0000313" key="3">
    <source>
        <dbReference type="Proteomes" id="UP000177947"/>
    </source>
</evidence>
<organism evidence="2 3">
    <name type="scientific">Candidatus Azambacteria bacterium RIFCSPLOWO2_01_FULL_37_9</name>
    <dbReference type="NCBI Taxonomy" id="1797297"/>
    <lineage>
        <taxon>Bacteria</taxon>
        <taxon>Candidatus Azamiibacteriota</taxon>
    </lineage>
</organism>
<evidence type="ECO:0000259" key="1">
    <source>
        <dbReference type="Pfam" id="PF12146"/>
    </source>
</evidence>
<proteinExistence type="predicted"/>
<evidence type="ECO:0000313" key="2">
    <source>
        <dbReference type="EMBL" id="OGD38607.1"/>
    </source>
</evidence>
<sequence>MEEITLTTQDDVRLYADYYKSSTLNAPAVLLLHMMPETKESWREFAKKLREVGFQVLAIDFRGHGKSVFKNNHLMNYKNFTDTQHQQKIHDIEIAVKFLIDEKGPSSIFLVGASIGANLAIQYMANHTRIIAGAILSPGLDYRGVKPELFIKNLDEDQAIYLAASEDDKYSADSAKELYNLAKTAKKLKLLRNAGHGTDMFNANPDLMDEIIDWLKLFIK</sequence>
<dbReference type="Pfam" id="PF12146">
    <property type="entry name" value="Hydrolase_4"/>
    <property type="match status" value="1"/>
</dbReference>
<accession>A0A1F5C6X2</accession>
<gene>
    <name evidence="2" type="ORF">A2907_00740</name>
</gene>
<dbReference type="Gene3D" id="3.40.50.1820">
    <property type="entry name" value="alpha/beta hydrolase"/>
    <property type="match status" value="1"/>
</dbReference>
<dbReference type="InterPro" id="IPR051044">
    <property type="entry name" value="MAG_DAG_Lipase"/>
</dbReference>
<feature type="domain" description="Serine aminopeptidase S33" evidence="1">
    <location>
        <begin position="28"/>
        <end position="137"/>
    </location>
</feature>
<dbReference type="InterPro" id="IPR022742">
    <property type="entry name" value="Hydrolase_4"/>
</dbReference>
<dbReference type="PANTHER" id="PTHR11614">
    <property type="entry name" value="PHOSPHOLIPASE-RELATED"/>
    <property type="match status" value="1"/>
</dbReference>
<dbReference type="EMBL" id="MEYQ01000039">
    <property type="protein sequence ID" value="OGD38607.1"/>
    <property type="molecule type" value="Genomic_DNA"/>
</dbReference>